<keyword evidence="1" id="KW-0472">Membrane</keyword>
<feature type="transmembrane region" description="Helical" evidence="1">
    <location>
        <begin position="159"/>
        <end position="190"/>
    </location>
</feature>
<comment type="caution">
    <text evidence="3">The sequence shown here is derived from an EMBL/GenBank/DDBJ whole genome shotgun (WGS) entry which is preliminary data.</text>
</comment>
<keyword evidence="1" id="KW-0812">Transmembrane</keyword>
<reference evidence="3" key="1">
    <citation type="submission" date="2020-11" db="EMBL/GenBank/DDBJ databases">
        <authorList>
            <consortium name="DOE Joint Genome Institute"/>
            <person name="Ahrendt S."/>
            <person name="Riley R."/>
            <person name="Andreopoulos W."/>
            <person name="Labutti K."/>
            <person name="Pangilinan J."/>
            <person name="Ruiz-Duenas F.J."/>
            <person name="Barrasa J.M."/>
            <person name="Sanchez-Garcia M."/>
            <person name="Camarero S."/>
            <person name="Miyauchi S."/>
            <person name="Serrano A."/>
            <person name="Linde D."/>
            <person name="Babiker R."/>
            <person name="Drula E."/>
            <person name="Ayuso-Fernandez I."/>
            <person name="Pacheco R."/>
            <person name="Padilla G."/>
            <person name="Ferreira P."/>
            <person name="Barriuso J."/>
            <person name="Kellner H."/>
            <person name="Castanera R."/>
            <person name="Alfaro M."/>
            <person name="Ramirez L."/>
            <person name="Pisabarro A.G."/>
            <person name="Kuo A."/>
            <person name="Tritt A."/>
            <person name="Lipzen A."/>
            <person name="He G."/>
            <person name="Yan M."/>
            <person name="Ng V."/>
            <person name="Cullen D."/>
            <person name="Martin F."/>
            <person name="Rosso M.-N."/>
            <person name="Henrissat B."/>
            <person name="Hibbett D."/>
            <person name="Martinez A.T."/>
            <person name="Grigoriev I.V."/>
        </authorList>
    </citation>
    <scope>NUCLEOTIDE SEQUENCE</scope>
    <source>
        <strain evidence="3">CBS 247.69</strain>
    </source>
</reference>
<feature type="transmembrane region" description="Helical" evidence="1">
    <location>
        <begin position="196"/>
        <end position="219"/>
    </location>
</feature>
<feature type="transmembrane region" description="Helical" evidence="1">
    <location>
        <begin position="39"/>
        <end position="62"/>
    </location>
</feature>
<keyword evidence="1" id="KW-1133">Transmembrane helix</keyword>
<evidence type="ECO:0000313" key="4">
    <source>
        <dbReference type="Proteomes" id="UP000807353"/>
    </source>
</evidence>
<evidence type="ECO:0000313" key="3">
    <source>
        <dbReference type="EMBL" id="KAF9465981.1"/>
    </source>
</evidence>
<dbReference type="EMBL" id="MU150244">
    <property type="protein sequence ID" value="KAF9465981.1"/>
    <property type="molecule type" value="Genomic_DNA"/>
</dbReference>
<organism evidence="3 4">
    <name type="scientific">Collybia nuda</name>
    <dbReference type="NCBI Taxonomy" id="64659"/>
    <lineage>
        <taxon>Eukaryota</taxon>
        <taxon>Fungi</taxon>
        <taxon>Dikarya</taxon>
        <taxon>Basidiomycota</taxon>
        <taxon>Agaricomycotina</taxon>
        <taxon>Agaricomycetes</taxon>
        <taxon>Agaricomycetidae</taxon>
        <taxon>Agaricales</taxon>
        <taxon>Tricholomatineae</taxon>
        <taxon>Clitocybaceae</taxon>
        <taxon>Collybia</taxon>
    </lineage>
</organism>
<feature type="domain" description="DUF6535" evidence="2">
    <location>
        <begin position="15"/>
        <end position="189"/>
    </location>
</feature>
<gene>
    <name evidence="3" type="ORF">BDZ94DRAFT_1117659</name>
</gene>
<feature type="non-terminal residue" evidence="3">
    <location>
        <position position="1"/>
    </location>
</feature>
<dbReference type="Proteomes" id="UP000807353">
    <property type="component" value="Unassembled WGS sequence"/>
</dbReference>
<keyword evidence="4" id="KW-1185">Reference proteome</keyword>
<sequence length="590" mass="65532">KDEPGEEMSEPARVWRLYIDEATKFDATLIEGCNRGIDVLLVFTGLFSAVLTTFIIQSFQMLIPDPTETTNTMLAQLLAVQAGIAGVELILPAEPTSASRFQMNWVNGLWFAALSCSLSTALISMLAKQWTQAYTPHTSGSPRHRARQRQSRYMHLKSWGVMGVINALPLLLHVALLLFFAGLIVLLWNVDLALTIATWIIVASAYGFYFASIWLPLLYPECPYQHPLSDHLQKWLGPITVVTFNGMSSNNNSSESVRDSYKPKKPFFVSSDDILDASALVWLFTRSTDKHVVATALQAIAGLPRDFTAMHILQGAGALHLVEQAFQYCFDKDTTIDLKWHLHDADSAWLYCRAWMNLTRGTGEQWPIDLVEPLWKLQDQKSHTDAAATASCAIALSSPDTHLAQWELLSYLSHYAAGDLQLTSATVCCLLDSIIEITIQWEMPTAVIGQTTVRAVPTLLRLLQSLGDMQTSNVHSAAALALYVFTQEGPIDLNLYRSEERRRVDYCEIMLTSLSKITTKPAQFGVEETLLDVAALELCRMASPVLGQSQRFSNGLRDITRASLFEMFMAGRIGPGRVSDSALADVLHLL</sequence>
<name>A0A9P6CH33_9AGAR</name>
<accession>A0A9P6CH33</accession>
<dbReference type="Pfam" id="PF20153">
    <property type="entry name" value="DUF6535"/>
    <property type="match status" value="1"/>
</dbReference>
<proteinExistence type="predicted"/>
<evidence type="ECO:0000259" key="2">
    <source>
        <dbReference type="Pfam" id="PF20153"/>
    </source>
</evidence>
<dbReference type="OrthoDB" id="3185525at2759"/>
<feature type="non-terminal residue" evidence="3">
    <location>
        <position position="590"/>
    </location>
</feature>
<feature type="transmembrane region" description="Helical" evidence="1">
    <location>
        <begin position="105"/>
        <end position="127"/>
    </location>
</feature>
<dbReference type="InterPro" id="IPR045338">
    <property type="entry name" value="DUF6535"/>
</dbReference>
<dbReference type="AlphaFoldDB" id="A0A9P6CH33"/>
<feature type="transmembrane region" description="Helical" evidence="1">
    <location>
        <begin position="74"/>
        <end position="93"/>
    </location>
</feature>
<evidence type="ECO:0000256" key="1">
    <source>
        <dbReference type="SAM" id="Phobius"/>
    </source>
</evidence>
<protein>
    <recommendedName>
        <fullName evidence="2">DUF6535 domain-containing protein</fullName>
    </recommendedName>
</protein>